<keyword evidence="2" id="KW-1185">Reference proteome</keyword>
<evidence type="ECO:0000313" key="2">
    <source>
        <dbReference type="Proteomes" id="UP000243217"/>
    </source>
</evidence>
<sequence length="128" mass="14548">MVHYSIAGRVDSQEFTVCERLLDILAMSLPDFTIDKEYSLPANWKARLFEIGQLHGLPISPKGVPKSLIVWSNGRLIATCADDFTRFILSHYGIRVDLNAEQVANYTVANHDLLLEKERKLQESDKTE</sequence>
<organism evidence="1 2">
    <name type="scientific">Thraustotheca clavata</name>
    <dbReference type="NCBI Taxonomy" id="74557"/>
    <lineage>
        <taxon>Eukaryota</taxon>
        <taxon>Sar</taxon>
        <taxon>Stramenopiles</taxon>
        <taxon>Oomycota</taxon>
        <taxon>Saprolegniomycetes</taxon>
        <taxon>Saprolegniales</taxon>
        <taxon>Achlyaceae</taxon>
        <taxon>Thraustotheca</taxon>
    </lineage>
</organism>
<dbReference type="Proteomes" id="UP000243217">
    <property type="component" value="Unassembled WGS sequence"/>
</dbReference>
<reference evidence="1 2" key="1">
    <citation type="journal article" date="2014" name="Genome Biol. Evol.">
        <title>The secreted proteins of Achlya hypogyna and Thraustotheca clavata identify the ancestral oomycete secretome and reveal gene acquisitions by horizontal gene transfer.</title>
        <authorList>
            <person name="Misner I."/>
            <person name="Blouin N."/>
            <person name="Leonard G."/>
            <person name="Richards T.A."/>
            <person name="Lane C.E."/>
        </authorList>
    </citation>
    <scope>NUCLEOTIDE SEQUENCE [LARGE SCALE GENOMIC DNA]</scope>
    <source>
        <strain evidence="1 2">ATCC 34112</strain>
    </source>
</reference>
<dbReference type="AlphaFoldDB" id="A0A1W0A234"/>
<evidence type="ECO:0000313" key="1">
    <source>
        <dbReference type="EMBL" id="OQS04346.1"/>
    </source>
</evidence>
<dbReference type="EMBL" id="JNBS01000630">
    <property type="protein sequence ID" value="OQS04346.1"/>
    <property type="molecule type" value="Genomic_DNA"/>
</dbReference>
<protein>
    <submittedName>
        <fullName evidence="1">Uncharacterized protein</fullName>
    </submittedName>
</protein>
<accession>A0A1W0A234</accession>
<proteinExistence type="predicted"/>
<name>A0A1W0A234_9STRA</name>
<dbReference type="OrthoDB" id="59979at2759"/>
<gene>
    <name evidence="1" type="ORF">THRCLA_20908</name>
</gene>
<comment type="caution">
    <text evidence="1">The sequence shown here is derived from an EMBL/GenBank/DDBJ whole genome shotgun (WGS) entry which is preliminary data.</text>
</comment>